<sequence length="113" mass="12819">MNKTRFEKMHNGGLGRNHHKENHLNTNEVSVRNAQRNGMEPAYIDEPTLYANAIKNPFGFFSNKSAHAGRSHKLMAYNFSFKLEVVEEANNHLGHALAQKTVSAMLEVKNLRT</sequence>
<evidence type="ECO:0000313" key="2">
    <source>
        <dbReference type="EMBL" id="KAK7380016.1"/>
    </source>
</evidence>
<organism evidence="2 3">
    <name type="scientific">Psophocarpus tetragonolobus</name>
    <name type="common">Winged bean</name>
    <name type="synonym">Dolichos tetragonolobus</name>
    <dbReference type="NCBI Taxonomy" id="3891"/>
    <lineage>
        <taxon>Eukaryota</taxon>
        <taxon>Viridiplantae</taxon>
        <taxon>Streptophyta</taxon>
        <taxon>Embryophyta</taxon>
        <taxon>Tracheophyta</taxon>
        <taxon>Spermatophyta</taxon>
        <taxon>Magnoliopsida</taxon>
        <taxon>eudicotyledons</taxon>
        <taxon>Gunneridae</taxon>
        <taxon>Pentapetalae</taxon>
        <taxon>rosids</taxon>
        <taxon>fabids</taxon>
        <taxon>Fabales</taxon>
        <taxon>Fabaceae</taxon>
        <taxon>Papilionoideae</taxon>
        <taxon>50 kb inversion clade</taxon>
        <taxon>NPAAA clade</taxon>
        <taxon>indigoferoid/millettioid clade</taxon>
        <taxon>Phaseoleae</taxon>
        <taxon>Psophocarpus</taxon>
    </lineage>
</organism>
<comment type="caution">
    <text evidence="2">The sequence shown here is derived from an EMBL/GenBank/DDBJ whole genome shotgun (WGS) entry which is preliminary data.</text>
</comment>
<name>A0AAN9RP29_PSOTE</name>
<evidence type="ECO:0000313" key="3">
    <source>
        <dbReference type="Proteomes" id="UP001386955"/>
    </source>
</evidence>
<evidence type="ECO:0000256" key="1">
    <source>
        <dbReference type="SAM" id="MobiDB-lite"/>
    </source>
</evidence>
<feature type="compositionally biased region" description="Basic and acidic residues" evidence="1">
    <location>
        <begin position="1"/>
        <end position="10"/>
    </location>
</feature>
<reference evidence="2 3" key="1">
    <citation type="submission" date="2024-01" db="EMBL/GenBank/DDBJ databases">
        <title>The genomes of 5 underutilized Papilionoideae crops provide insights into root nodulation and disease resistanc.</title>
        <authorList>
            <person name="Jiang F."/>
        </authorList>
    </citation>
    <scope>NUCLEOTIDE SEQUENCE [LARGE SCALE GENOMIC DNA]</scope>
    <source>
        <strain evidence="2">DUOXIRENSHENG_FW03</strain>
        <tissue evidence="2">Leaves</tissue>
    </source>
</reference>
<dbReference type="Proteomes" id="UP001386955">
    <property type="component" value="Unassembled WGS sequence"/>
</dbReference>
<accession>A0AAN9RP29</accession>
<proteinExistence type="predicted"/>
<keyword evidence="3" id="KW-1185">Reference proteome</keyword>
<dbReference type="AlphaFoldDB" id="A0AAN9RP29"/>
<protein>
    <submittedName>
        <fullName evidence="2">Uncharacterized protein</fullName>
    </submittedName>
</protein>
<gene>
    <name evidence="2" type="ORF">VNO78_32348</name>
</gene>
<dbReference type="EMBL" id="JAYMYS010000009">
    <property type="protein sequence ID" value="KAK7380016.1"/>
    <property type="molecule type" value="Genomic_DNA"/>
</dbReference>
<feature type="region of interest" description="Disordered" evidence="1">
    <location>
        <begin position="1"/>
        <end position="23"/>
    </location>
</feature>